<feature type="region of interest" description="Disordered" evidence="1">
    <location>
        <begin position="266"/>
        <end position="305"/>
    </location>
</feature>
<comment type="caution">
    <text evidence="2">The sequence shown here is derived from an EMBL/GenBank/DDBJ whole genome shotgun (WGS) entry which is preliminary data.</text>
</comment>
<sequence>MPRLTSRSFLHMMPEEVEGAFALPFFARVVSMGQETVYFRSLEGGEGSVQRPTALRRTIKASSVNKCCLQSLGRRPVVVTTVDNFVLGQVVQLDEDKVTVESDGTEIEAPVSDVTEVAPVVALLLMNVVFEKEEWSFEEVESIGAQVLDRILGRGGCSATRDIDAILGGLVSADCIPDAQSMRKWIDPSTGLKETFPLQHAVDYTYYVDGGVDSESATIGSLFCRAPPSGGIQGRQQPAPPASDDGCHIFDPYADDDVQFSDETVPAPRVSEEARVLGSAKRARGISTPGELTEPSSRRARLNESSPDVDKDAFIVDKLKADPVLLNRFLQLRDSSPGDESASMMHEEVKPPARPCIVAKPPKSSDMKTKYTFAPSVERQALHDKLTADRHRGKDPAVYISSQMRSEAVLCKSLPGVLTRAFDWGFGVEGLSITHFKFMDRRQRME</sequence>
<evidence type="ECO:0000313" key="2">
    <source>
        <dbReference type="EMBL" id="KAE9119017.1"/>
    </source>
</evidence>
<name>A0A6A3SL56_9STRA</name>
<accession>A0A6A3SL56</accession>
<evidence type="ECO:0000313" key="3">
    <source>
        <dbReference type="Proteomes" id="UP000440732"/>
    </source>
</evidence>
<reference evidence="2 3" key="1">
    <citation type="submission" date="2018-08" db="EMBL/GenBank/DDBJ databases">
        <title>Genomic investigation of the strawberry pathogen Phytophthora fragariae indicates pathogenicity is determined by transcriptional variation in three key races.</title>
        <authorList>
            <person name="Adams T.M."/>
            <person name="Armitage A.D."/>
            <person name="Sobczyk M.K."/>
            <person name="Bates H.J."/>
            <person name="Dunwell J.M."/>
            <person name="Nellist C.F."/>
            <person name="Harrison R.J."/>
        </authorList>
    </citation>
    <scope>NUCLEOTIDE SEQUENCE [LARGE SCALE GENOMIC DNA]</scope>
    <source>
        <strain evidence="2 3">NOV-5</strain>
    </source>
</reference>
<organism evidence="2 3">
    <name type="scientific">Phytophthora fragariae</name>
    <dbReference type="NCBI Taxonomy" id="53985"/>
    <lineage>
        <taxon>Eukaryota</taxon>
        <taxon>Sar</taxon>
        <taxon>Stramenopiles</taxon>
        <taxon>Oomycota</taxon>
        <taxon>Peronosporomycetes</taxon>
        <taxon>Peronosporales</taxon>
        <taxon>Peronosporaceae</taxon>
        <taxon>Phytophthora</taxon>
    </lineage>
</organism>
<gene>
    <name evidence="2" type="ORF">PF006_g18450</name>
</gene>
<proteinExistence type="predicted"/>
<dbReference type="Proteomes" id="UP000440732">
    <property type="component" value="Unassembled WGS sequence"/>
</dbReference>
<evidence type="ECO:0000256" key="1">
    <source>
        <dbReference type="SAM" id="MobiDB-lite"/>
    </source>
</evidence>
<protein>
    <submittedName>
        <fullName evidence="2">Uncharacterized protein</fullName>
    </submittedName>
</protein>
<dbReference type="AlphaFoldDB" id="A0A6A3SL56"/>
<dbReference type="EMBL" id="QXGA01001437">
    <property type="protein sequence ID" value="KAE9119017.1"/>
    <property type="molecule type" value="Genomic_DNA"/>
</dbReference>